<accession>A0A219B6U5</accession>
<dbReference type="PANTHER" id="PTHR30041">
    <property type="entry name" value="ARSENATE REDUCTASE"/>
    <property type="match status" value="1"/>
</dbReference>
<dbReference type="AlphaFoldDB" id="A0A219B6U5"/>
<dbReference type="GO" id="GO:0008794">
    <property type="term" value="F:arsenate reductase (glutaredoxin) activity"/>
    <property type="evidence" value="ECO:0007669"/>
    <property type="project" value="InterPro"/>
</dbReference>
<dbReference type="Pfam" id="PF03960">
    <property type="entry name" value="ArsC"/>
    <property type="match status" value="1"/>
</dbReference>
<dbReference type="PROSITE" id="PS51353">
    <property type="entry name" value="ARSC"/>
    <property type="match status" value="1"/>
</dbReference>
<proteinExistence type="inferred from homology"/>
<name>A0A219B6U5_9SPHN</name>
<dbReference type="InterPro" id="IPR006659">
    <property type="entry name" value="Arsenate_reductase"/>
</dbReference>
<keyword evidence="2" id="KW-0560">Oxidoreductase</keyword>
<dbReference type="Proteomes" id="UP000198462">
    <property type="component" value="Unassembled WGS sequence"/>
</dbReference>
<dbReference type="OrthoDB" id="9790554at2"/>
<comment type="caution">
    <text evidence="4">The sequence shown here is derived from an EMBL/GenBank/DDBJ whole genome shotgun (WGS) entry which is preliminary data.</text>
</comment>
<keyword evidence="5" id="KW-1185">Reference proteome</keyword>
<evidence type="ECO:0000313" key="5">
    <source>
        <dbReference type="Proteomes" id="UP000198462"/>
    </source>
</evidence>
<dbReference type="InterPro" id="IPR036249">
    <property type="entry name" value="Thioredoxin-like_sf"/>
</dbReference>
<evidence type="ECO:0000313" key="4">
    <source>
        <dbReference type="EMBL" id="OWV33519.1"/>
    </source>
</evidence>
<evidence type="ECO:0000256" key="2">
    <source>
        <dbReference type="ARBA" id="ARBA00023002"/>
    </source>
</evidence>
<protein>
    <submittedName>
        <fullName evidence="4">Arsenate reductase (Glutaredoxin)</fullName>
    </submittedName>
</protein>
<dbReference type="CDD" id="cd03034">
    <property type="entry name" value="ArsC_ArsC"/>
    <property type="match status" value="1"/>
</dbReference>
<dbReference type="InterPro" id="IPR006660">
    <property type="entry name" value="Arsenate_reductase-like"/>
</dbReference>
<dbReference type="RefSeq" id="WP_088712291.1">
    <property type="nucleotide sequence ID" value="NZ_NFZT01000001.1"/>
</dbReference>
<organism evidence="4 5">
    <name type="scientific">Pacificimonas flava</name>
    <dbReference type="NCBI Taxonomy" id="1234595"/>
    <lineage>
        <taxon>Bacteria</taxon>
        <taxon>Pseudomonadati</taxon>
        <taxon>Pseudomonadota</taxon>
        <taxon>Alphaproteobacteria</taxon>
        <taxon>Sphingomonadales</taxon>
        <taxon>Sphingosinicellaceae</taxon>
        <taxon>Pacificimonas</taxon>
    </lineage>
</organism>
<sequence>MVTLWFNPRCGTARNVRAWLEENGIDYELRDYQKDPPSRAEIEAVLDKGDMKPSHLLRAKEQLAADLGVRGSDDEEAVLSAMAEHPILINRPVVITADDAKLCRPADTVAEFLG</sequence>
<dbReference type="PANTHER" id="PTHR30041:SF4">
    <property type="entry name" value="ARSENATE REDUCTASE"/>
    <property type="match status" value="1"/>
</dbReference>
<dbReference type="Gene3D" id="3.40.30.10">
    <property type="entry name" value="Glutaredoxin"/>
    <property type="match status" value="1"/>
</dbReference>
<evidence type="ECO:0000256" key="1">
    <source>
        <dbReference type="ARBA" id="ARBA00007198"/>
    </source>
</evidence>
<gene>
    <name evidence="4" type="ORF">B5C34_08630</name>
</gene>
<dbReference type="SUPFAM" id="SSF52833">
    <property type="entry name" value="Thioredoxin-like"/>
    <property type="match status" value="1"/>
</dbReference>
<reference evidence="5" key="1">
    <citation type="submission" date="2017-05" db="EMBL/GenBank/DDBJ databases">
        <authorList>
            <person name="Lin X."/>
        </authorList>
    </citation>
    <scope>NUCLEOTIDE SEQUENCE [LARGE SCALE GENOMIC DNA]</scope>
    <source>
        <strain evidence="5">JLT2012</strain>
    </source>
</reference>
<evidence type="ECO:0000256" key="3">
    <source>
        <dbReference type="PROSITE-ProRule" id="PRU01282"/>
    </source>
</evidence>
<dbReference type="EMBL" id="NFZT01000001">
    <property type="protein sequence ID" value="OWV33519.1"/>
    <property type="molecule type" value="Genomic_DNA"/>
</dbReference>
<comment type="similarity">
    <text evidence="1 3">Belongs to the ArsC family.</text>
</comment>